<accession>A0A087D7R9</accession>
<gene>
    <name evidence="7" type="ORF">BSCA_1936</name>
</gene>
<dbReference type="CDD" id="cd01392">
    <property type="entry name" value="HTH_LacI"/>
    <property type="match status" value="1"/>
</dbReference>
<feature type="domain" description="HTH lacI-type" evidence="6">
    <location>
        <begin position="29"/>
        <end position="83"/>
    </location>
</feature>
<dbReference type="AlphaFoldDB" id="A0A087D7R9"/>
<protein>
    <submittedName>
        <fullName evidence="7">LacI family transcriptional regulator</fullName>
    </submittedName>
</protein>
<keyword evidence="4" id="KW-0804">Transcription</keyword>
<dbReference type="SUPFAM" id="SSF47413">
    <property type="entry name" value="lambda repressor-like DNA-binding domains"/>
    <property type="match status" value="1"/>
</dbReference>
<dbReference type="RefSeq" id="WP_034535502.1">
    <property type="nucleotide sequence ID" value="NZ_JGZO01000022.1"/>
</dbReference>
<dbReference type="GO" id="GO:0003700">
    <property type="term" value="F:DNA-binding transcription factor activity"/>
    <property type="evidence" value="ECO:0007669"/>
    <property type="project" value="TreeGrafter"/>
</dbReference>
<comment type="caution">
    <text evidence="7">The sequence shown here is derived from an EMBL/GenBank/DDBJ whole genome shotgun (WGS) entry which is preliminary data.</text>
</comment>
<dbReference type="InterPro" id="IPR000843">
    <property type="entry name" value="HTH_LacI"/>
</dbReference>
<reference evidence="7 8" key="1">
    <citation type="submission" date="2014-03" db="EMBL/GenBank/DDBJ databases">
        <title>Genomics of Bifidobacteria.</title>
        <authorList>
            <person name="Ventura M."/>
            <person name="Milani C."/>
            <person name="Lugli G.A."/>
        </authorList>
    </citation>
    <scope>NUCLEOTIDE SEQUENCE [LARGE SCALE GENOMIC DNA]</scope>
    <source>
        <strain evidence="7 8">LMG 21589</strain>
    </source>
</reference>
<dbReference type="PROSITE" id="PS50932">
    <property type="entry name" value="HTH_LACI_2"/>
    <property type="match status" value="1"/>
</dbReference>
<dbReference type="PROSITE" id="PS00356">
    <property type="entry name" value="HTH_LACI_1"/>
    <property type="match status" value="1"/>
</dbReference>
<evidence type="ECO:0000313" key="7">
    <source>
        <dbReference type="EMBL" id="KFI91569.1"/>
    </source>
</evidence>
<evidence type="ECO:0000256" key="5">
    <source>
        <dbReference type="SAM" id="MobiDB-lite"/>
    </source>
</evidence>
<dbReference type="Proteomes" id="UP000029033">
    <property type="component" value="Unassembled WGS sequence"/>
</dbReference>
<evidence type="ECO:0000259" key="6">
    <source>
        <dbReference type="PROSITE" id="PS50932"/>
    </source>
</evidence>
<name>A0A087D7R9_9BIFI</name>
<evidence type="ECO:0000256" key="3">
    <source>
        <dbReference type="ARBA" id="ARBA00023125"/>
    </source>
</evidence>
<dbReference type="SUPFAM" id="SSF53822">
    <property type="entry name" value="Periplasmic binding protein-like I"/>
    <property type="match status" value="1"/>
</dbReference>
<evidence type="ECO:0000256" key="2">
    <source>
        <dbReference type="ARBA" id="ARBA00023015"/>
    </source>
</evidence>
<evidence type="ECO:0000313" key="8">
    <source>
        <dbReference type="Proteomes" id="UP000029033"/>
    </source>
</evidence>
<keyword evidence="2" id="KW-0805">Transcription regulation</keyword>
<feature type="region of interest" description="Disordered" evidence="5">
    <location>
        <begin position="1"/>
        <end position="26"/>
    </location>
</feature>
<dbReference type="SMART" id="SM00354">
    <property type="entry name" value="HTH_LACI"/>
    <property type="match status" value="1"/>
</dbReference>
<proteinExistence type="predicted"/>
<dbReference type="PANTHER" id="PTHR30146">
    <property type="entry name" value="LACI-RELATED TRANSCRIPTIONAL REPRESSOR"/>
    <property type="match status" value="1"/>
</dbReference>
<sequence>MTDAQPGAASAHSAGNGKSRKGPAKTAGANIRDIAAAAGVSVATVSRVMRGNAKVSDETRAKVEQAVKDLGYVPNAHALALTTPPNSVTLVMRSITGGTYSEMAGAVADEAIRRGMTFRLIATGGARVDGKAVLTDLLAQRPRVAIIVADDDPGSIKDAELNEYVGQFESMGTTLVALARPRIDLADRIGVVDYANERGVYMMTKYLISLGHRDMLFVGVRTASPIFTQR</sequence>
<organism evidence="7 8">
    <name type="scientific">Bifidobacterium scardovii</name>
    <dbReference type="NCBI Taxonomy" id="158787"/>
    <lineage>
        <taxon>Bacteria</taxon>
        <taxon>Bacillati</taxon>
        <taxon>Actinomycetota</taxon>
        <taxon>Actinomycetes</taxon>
        <taxon>Bifidobacteriales</taxon>
        <taxon>Bifidobacteriaceae</taxon>
        <taxon>Bifidobacterium</taxon>
    </lineage>
</organism>
<dbReference type="Gene3D" id="3.40.50.2300">
    <property type="match status" value="1"/>
</dbReference>
<keyword evidence="1" id="KW-0678">Repressor</keyword>
<dbReference type="GO" id="GO:0000976">
    <property type="term" value="F:transcription cis-regulatory region binding"/>
    <property type="evidence" value="ECO:0007669"/>
    <property type="project" value="TreeGrafter"/>
</dbReference>
<dbReference type="OrthoDB" id="3226810at2"/>
<feature type="non-terminal residue" evidence="7">
    <location>
        <position position="230"/>
    </location>
</feature>
<keyword evidence="3" id="KW-0238">DNA-binding</keyword>
<dbReference type="InterPro" id="IPR028082">
    <property type="entry name" value="Peripla_BP_I"/>
</dbReference>
<evidence type="ECO:0000256" key="1">
    <source>
        <dbReference type="ARBA" id="ARBA00022491"/>
    </source>
</evidence>
<dbReference type="Gene3D" id="1.10.260.40">
    <property type="entry name" value="lambda repressor-like DNA-binding domains"/>
    <property type="match status" value="1"/>
</dbReference>
<dbReference type="EMBL" id="JGZO01000022">
    <property type="protein sequence ID" value="KFI91569.1"/>
    <property type="molecule type" value="Genomic_DNA"/>
</dbReference>
<dbReference type="Pfam" id="PF00356">
    <property type="entry name" value="LacI"/>
    <property type="match status" value="1"/>
</dbReference>
<keyword evidence="8" id="KW-1185">Reference proteome</keyword>
<dbReference type="PANTHER" id="PTHR30146:SF148">
    <property type="entry name" value="HTH-TYPE TRANSCRIPTIONAL REPRESSOR PURR-RELATED"/>
    <property type="match status" value="1"/>
</dbReference>
<dbReference type="eggNOG" id="COG1609">
    <property type="taxonomic scope" value="Bacteria"/>
</dbReference>
<dbReference type="STRING" id="158787.BSCA_1936"/>
<evidence type="ECO:0000256" key="4">
    <source>
        <dbReference type="ARBA" id="ARBA00023163"/>
    </source>
</evidence>
<dbReference type="InterPro" id="IPR010982">
    <property type="entry name" value="Lambda_DNA-bd_dom_sf"/>
</dbReference>